<dbReference type="GeneID" id="67513521"/>
<evidence type="ECO:0000313" key="1">
    <source>
        <dbReference type="EMBL" id="ONN52452.1"/>
    </source>
</evidence>
<organism evidence="1 2">
    <name type="scientific">Acinetobacter genomosp. 33YU</name>
    <dbReference type="NCBI Taxonomy" id="1675530"/>
    <lineage>
        <taxon>Bacteria</taxon>
        <taxon>Pseudomonadati</taxon>
        <taxon>Pseudomonadota</taxon>
        <taxon>Gammaproteobacteria</taxon>
        <taxon>Moraxellales</taxon>
        <taxon>Moraxellaceae</taxon>
        <taxon>Acinetobacter</taxon>
    </lineage>
</organism>
<gene>
    <name evidence="1" type="ORF">AC058_17075</name>
</gene>
<protein>
    <submittedName>
        <fullName evidence="1">Uncharacterized protein</fullName>
    </submittedName>
</protein>
<accession>A0A1V2UR52</accession>
<comment type="caution">
    <text evidence="1">The sequence shown here is derived from an EMBL/GenBank/DDBJ whole genome shotgun (WGS) entry which is preliminary data.</text>
</comment>
<dbReference type="Proteomes" id="UP000189376">
    <property type="component" value="Unassembled WGS sequence"/>
</dbReference>
<dbReference type="AlphaFoldDB" id="A0A1V2UR52"/>
<keyword evidence="2" id="KW-1185">Reference proteome</keyword>
<dbReference type="RefSeq" id="WP_043041524.1">
    <property type="nucleotide sequence ID" value="NZ_LFZS01000020.1"/>
</dbReference>
<evidence type="ECO:0000313" key="2">
    <source>
        <dbReference type="Proteomes" id="UP000189376"/>
    </source>
</evidence>
<name>A0A1V2UR52_9GAMM</name>
<reference evidence="1 2" key="1">
    <citation type="submission" date="2015-07" db="EMBL/GenBank/DDBJ databases">
        <title>Acinetobacter yuneri, a novel member of Acinetobacter calcoaceticus-Acinetobacter baumannii complex isolated from clinical specimen.</title>
        <authorList>
            <person name="Yu Y."/>
        </authorList>
    </citation>
    <scope>NUCLEOTIDE SEQUENCE [LARGE SCALE GENOMIC DNA]</scope>
    <source>
        <strain evidence="1 2">A362</strain>
    </source>
</reference>
<sequence>MNTTLPILIHSVIGGIGEHPDAKKRSLGYGAIMLYIPIEHMVGSGVLKLMIDVNTLSIYASENPNYLKQPHTINEASHLWNALRFDSASKASRKVIHDNGYVECLFSIPMKVLEPFMDAELIQNELGLPYMAIDQTDKSKCMPIWYDDVSKSTNQFIDGNYNDYPGVQAS</sequence>
<proteinExistence type="predicted"/>
<dbReference type="EMBL" id="LFZS01000020">
    <property type="protein sequence ID" value="ONN52452.1"/>
    <property type="molecule type" value="Genomic_DNA"/>
</dbReference>